<protein>
    <submittedName>
        <fullName evidence="2">Spy/CpxP family protein refolding chaperone</fullName>
    </submittedName>
</protein>
<accession>A0AAU8LXL7</accession>
<feature type="signal peptide" evidence="1">
    <location>
        <begin position="1"/>
        <end position="32"/>
    </location>
</feature>
<name>A0AAU8LXL7_9BACT</name>
<dbReference type="GO" id="GO:0042597">
    <property type="term" value="C:periplasmic space"/>
    <property type="evidence" value="ECO:0007669"/>
    <property type="project" value="InterPro"/>
</dbReference>
<dbReference type="AlphaFoldDB" id="A0AAU8LXL7"/>
<reference evidence="2" key="1">
    <citation type="journal article" date="2024" name="Syst. Appl. Microbiol.">
        <title>First single-strain enrichments of Electrothrix cable bacteria, description of E. aestuarii sp. nov. and E. rattekaaiensis sp. nov., and proposal of a cable bacteria taxonomy following the rules of the SeqCode.</title>
        <authorList>
            <person name="Plum-Jensen L.E."/>
            <person name="Schramm A."/>
            <person name="Marshall I.P.G."/>
        </authorList>
    </citation>
    <scope>NUCLEOTIDE SEQUENCE</scope>
    <source>
        <strain evidence="2">Rat1</strain>
    </source>
</reference>
<evidence type="ECO:0000313" key="2">
    <source>
        <dbReference type="EMBL" id="XCN73648.1"/>
    </source>
</evidence>
<proteinExistence type="predicted"/>
<evidence type="ECO:0000256" key="1">
    <source>
        <dbReference type="SAM" id="SignalP"/>
    </source>
</evidence>
<dbReference type="KEGG" id="eaj:Q3M24_02530"/>
<gene>
    <name evidence="2" type="ORF">Q3M24_02530</name>
</gene>
<dbReference type="InterPro" id="IPR012899">
    <property type="entry name" value="LTXXQ"/>
</dbReference>
<feature type="chain" id="PRO_5043594118" evidence="1">
    <location>
        <begin position="33"/>
        <end position="148"/>
    </location>
</feature>
<dbReference type="EMBL" id="CP159373">
    <property type="protein sequence ID" value="XCN73648.1"/>
    <property type="molecule type" value="Genomic_DNA"/>
</dbReference>
<keyword evidence="1" id="KW-0732">Signal</keyword>
<reference evidence="2" key="2">
    <citation type="submission" date="2024-06" db="EMBL/GenBank/DDBJ databases">
        <authorList>
            <person name="Plum-Jensen L.E."/>
            <person name="Schramm A."/>
            <person name="Marshall I.P.G."/>
        </authorList>
    </citation>
    <scope>NUCLEOTIDE SEQUENCE</scope>
    <source>
        <strain evidence="2">Rat1</strain>
    </source>
</reference>
<sequence>MKTVYTLKKGRRVIALLLLLFFFFSIAGTAYAESEKQLSVLAIWQDKNIVASLELTPEQVKEIQEADEEARKKRTDLWAKLEAIDQKLYRILAADVINERAVKILTRTKAGVREKMILQMAEERLIVGRILQPEQKEKLEQVQKDLEG</sequence>
<dbReference type="Gene3D" id="1.20.120.1490">
    <property type="match status" value="1"/>
</dbReference>
<organism evidence="2">
    <name type="scientific">Candidatus Electrothrix aestuarii</name>
    <dbReference type="NCBI Taxonomy" id="3062594"/>
    <lineage>
        <taxon>Bacteria</taxon>
        <taxon>Pseudomonadati</taxon>
        <taxon>Thermodesulfobacteriota</taxon>
        <taxon>Desulfobulbia</taxon>
        <taxon>Desulfobulbales</taxon>
        <taxon>Desulfobulbaceae</taxon>
        <taxon>Candidatus Electrothrix</taxon>
    </lineage>
</organism>
<dbReference type="Pfam" id="PF07813">
    <property type="entry name" value="LTXXQ"/>
    <property type="match status" value="1"/>
</dbReference>